<dbReference type="InterPro" id="IPR050271">
    <property type="entry name" value="UDP-glycosyltransferase"/>
</dbReference>
<protein>
    <recommendedName>
        <fullName evidence="2">glucuronosyltransferase</fullName>
        <ecNumber evidence="2">2.4.1.17</ecNumber>
    </recommendedName>
</protein>
<feature type="transmembrane region" description="Helical" evidence="7">
    <location>
        <begin position="629"/>
        <end position="648"/>
    </location>
</feature>
<gene>
    <name evidence="8" type="ORF">niasHS_015046</name>
</gene>
<dbReference type="AlphaFoldDB" id="A0ABD2I9U4"/>
<keyword evidence="7" id="KW-1133">Transmembrane helix</keyword>
<dbReference type="PANTHER" id="PTHR48043:SF68">
    <property type="entry name" value="GLUCURONOSYLTRANSFERASE"/>
    <property type="match status" value="1"/>
</dbReference>
<keyword evidence="7" id="KW-0812">Transmembrane</keyword>
<keyword evidence="9" id="KW-1185">Reference proteome</keyword>
<keyword evidence="4" id="KW-0808">Transferase</keyword>
<dbReference type="Proteomes" id="UP001620645">
    <property type="component" value="Unassembled WGS sequence"/>
</dbReference>
<comment type="catalytic activity">
    <reaction evidence="5">
        <text>glucuronate acceptor + UDP-alpha-D-glucuronate = acceptor beta-D-glucuronoside + UDP + H(+)</text>
        <dbReference type="Rhea" id="RHEA:21032"/>
        <dbReference type="ChEBI" id="CHEBI:15378"/>
        <dbReference type="ChEBI" id="CHEBI:58052"/>
        <dbReference type="ChEBI" id="CHEBI:58223"/>
        <dbReference type="ChEBI" id="CHEBI:132367"/>
        <dbReference type="ChEBI" id="CHEBI:132368"/>
        <dbReference type="EC" id="2.4.1.17"/>
    </reaction>
</comment>
<dbReference type="EC" id="2.4.1.17" evidence="2"/>
<evidence type="ECO:0000256" key="2">
    <source>
        <dbReference type="ARBA" id="ARBA00012544"/>
    </source>
</evidence>
<comment type="similarity">
    <text evidence="1">Belongs to the UDP-glycosyltransferase family.</text>
</comment>
<dbReference type="SUPFAM" id="SSF53756">
    <property type="entry name" value="UDP-Glycosyltransferase/glycogen phosphorylase"/>
    <property type="match status" value="1"/>
</dbReference>
<name>A0ABD2I9U4_HETSC</name>
<dbReference type="Pfam" id="PF00201">
    <property type="entry name" value="UDPGT"/>
    <property type="match status" value="1"/>
</dbReference>
<feature type="compositionally biased region" description="Basic and acidic residues" evidence="6">
    <location>
        <begin position="353"/>
        <end position="364"/>
    </location>
</feature>
<dbReference type="PANTHER" id="PTHR48043">
    <property type="entry name" value="EG:EG0003.4 PROTEIN-RELATED"/>
    <property type="match status" value="1"/>
</dbReference>
<evidence type="ECO:0000256" key="6">
    <source>
        <dbReference type="SAM" id="MobiDB-lite"/>
    </source>
</evidence>
<feature type="region of interest" description="Disordered" evidence="6">
    <location>
        <begin position="346"/>
        <end position="371"/>
    </location>
</feature>
<evidence type="ECO:0000256" key="1">
    <source>
        <dbReference type="ARBA" id="ARBA00009995"/>
    </source>
</evidence>
<proteinExistence type="inferred from homology"/>
<evidence type="ECO:0000313" key="9">
    <source>
        <dbReference type="Proteomes" id="UP001620645"/>
    </source>
</evidence>
<organism evidence="8 9">
    <name type="scientific">Heterodera schachtii</name>
    <name type="common">Sugarbeet cyst nematode worm</name>
    <name type="synonym">Tylenchus schachtii</name>
    <dbReference type="NCBI Taxonomy" id="97005"/>
    <lineage>
        <taxon>Eukaryota</taxon>
        <taxon>Metazoa</taxon>
        <taxon>Ecdysozoa</taxon>
        <taxon>Nematoda</taxon>
        <taxon>Chromadorea</taxon>
        <taxon>Rhabditida</taxon>
        <taxon>Tylenchina</taxon>
        <taxon>Tylenchomorpha</taxon>
        <taxon>Tylenchoidea</taxon>
        <taxon>Heteroderidae</taxon>
        <taxon>Heteroderinae</taxon>
        <taxon>Heterodera</taxon>
    </lineage>
</organism>
<dbReference type="GO" id="GO:0015020">
    <property type="term" value="F:glucuronosyltransferase activity"/>
    <property type="evidence" value="ECO:0007669"/>
    <property type="project" value="UniProtKB-EC"/>
</dbReference>
<evidence type="ECO:0000313" key="8">
    <source>
        <dbReference type="EMBL" id="KAL3074216.1"/>
    </source>
</evidence>
<comment type="caution">
    <text evidence="8">The sequence shown here is derived from an EMBL/GenBank/DDBJ whole genome shotgun (WGS) entry which is preliminary data.</text>
</comment>
<evidence type="ECO:0000256" key="7">
    <source>
        <dbReference type="SAM" id="Phobius"/>
    </source>
</evidence>
<sequence>MSLVRRFVFCSLCFFADVFFAFELALFANNGCYSHDMMLREVGESFEAMLRAGSIQKRTDFCALSSPLCADTSAVCAVRPTPSASVHRIHWVQLFMYDFGFGLRTPPHWNGVVMESAQTDADSRPFMERGSRLLWEVTVPLDHNRPWNWRGALFLYEMIRRNQQNCEHFVRSAQYRAFLSDNRVDLVVVDHFLQKQFYSQMHFWECFTVAAFLLNASATIRFSNWPIADGYIASLNIPAPPSAYPKTSTAFSAREMHSFSVRLRNSLFHALISLVRFLQRRMIERFFASLEMFYGHRGVRLEQAEAAHLFYAGRAEFIAEPIRPISNRIKHFGCAKCQSEIRKMGQNKGEGIGTKKSEQSEKAQKLGWPNPTTKASAWRGEAAFGCKNGTNSDGQMAKLNRHLVSVSPNIRQQFPQIDWEEIARSPFVLVSFGSIAKVEFMPEKLFRSFLRAFSSFPSAIFLWQTNSEPNAILAGKKCQNLPKNVRLVRWAPIKILLAHPNLHYAILHGGVNTVNEALIYGDRPIMGLPLQGDQSSNLQRLVDLGMAVQLDIGQVWDGQLNAKMAFIEQNYVTFSRRAQQISAMVRTYRNGIGAVQQNFWLQWAANKPFLKRVAHKFFHLRYRSSVEHFALAELGTALAFLFAIFMFLSS</sequence>
<reference evidence="8 9" key="1">
    <citation type="submission" date="2024-10" db="EMBL/GenBank/DDBJ databases">
        <authorList>
            <person name="Kim D."/>
        </authorList>
    </citation>
    <scope>NUCLEOTIDE SEQUENCE [LARGE SCALE GENOMIC DNA]</scope>
    <source>
        <strain evidence="8">Taebaek</strain>
    </source>
</reference>
<evidence type="ECO:0000256" key="4">
    <source>
        <dbReference type="ARBA" id="ARBA00022679"/>
    </source>
</evidence>
<accession>A0ABD2I9U4</accession>
<dbReference type="EMBL" id="JBICCN010000357">
    <property type="protein sequence ID" value="KAL3074216.1"/>
    <property type="molecule type" value="Genomic_DNA"/>
</dbReference>
<evidence type="ECO:0000256" key="3">
    <source>
        <dbReference type="ARBA" id="ARBA00022676"/>
    </source>
</evidence>
<dbReference type="InterPro" id="IPR002213">
    <property type="entry name" value="UDP_glucos_trans"/>
</dbReference>
<dbReference type="Gene3D" id="3.40.50.2000">
    <property type="entry name" value="Glycogen Phosphorylase B"/>
    <property type="match status" value="1"/>
</dbReference>
<evidence type="ECO:0000256" key="5">
    <source>
        <dbReference type="ARBA" id="ARBA00047475"/>
    </source>
</evidence>
<keyword evidence="7" id="KW-0472">Membrane</keyword>
<keyword evidence="3" id="KW-0328">Glycosyltransferase</keyword>